<protein>
    <recommendedName>
        <fullName evidence="1">Ribonuclease H1 N-terminal domain-containing protein</fullName>
    </recommendedName>
</protein>
<dbReference type="EMBL" id="JABBWD010000063">
    <property type="protein sequence ID" value="KAG1770794.1"/>
    <property type="molecule type" value="Genomic_DNA"/>
</dbReference>
<keyword evidence="3" id="KW-1185">Reference proteome</keyword>
<dbReference type="InterPro" id="IPR037056">
    <property type="entry name" value="RNase_H1_N_sf"/>
</dbReference>
<reference evidence="2" key="1">
    <citation type="journal article" date="2020" name="New Phytol.">
        <title>Comparative genomics reveals dynamic genome evolution in host specialist ectomycorrhizal fungi.</title>
        <authorList>
            <person name="Lofgren L.A."/>
            <person name="Nguyen N.H."/>
            <person name="Vilgalys R."/>
            <person name="Ruytinx J."/>
            <person name="Liao H.L."/>
            <person name="Branco S."/>
            <person name="Kuo A."/>
            <person name="LaButti K."/>
            <person name="Lipzen A."/>
            <person name="Andreopoulos W."/>
            <person name="Pangilinan J."/>
            <person name="Riley R."/>
            <person name="Hundley H."/>
            <person name="Na H."/>
            <person name="Barry K."/>
            <person name="Grigoriev I.V."/>
            <person name="Stajich J.E."/>
            <person name="Kennedy P.G."/>
        </authorList>
    </citation>
    <scope>NUCLEOTIDE SEQUENCE</scope>
    <source>
        <strain evidence="2">DOB743</strain>
    </source>
</reference>
<dbReference type="OrthoDB" id="2676387at2759"/>
<dbReference type="InterPro" id="IPR009027">
    <property type="entry name" value="Ribosomal_bL9/RNase_H1_N"/>
</dbReference>
<sequence>MTVASRTPHPDELYLPVGTQVQGYYVVTIGQEVGIFFQWLDAKVCVDEISGASHTRYDHWADALELYTSHYNMGLLHAVPTVGGPFWPVGTTHPTPLPSPTTTASSTNSEDLWSYLEDLSEHMSQV</sequence>
<dbReference type="Pfam" id="PF01693">
    <property type="entry name" value="Cauli_VI"/>
    <property type="match status" value="1"/>
</dbReference>
<feature type="domain" description="Ribonuclease H1 N-terminal" evidence="1">
    <location>
        <begin position="24"/>
        <end position="64"/>
    </location>
</feature>
<dbReference type="InterPro" id="IPR011320">
    <property type="entry name" value="RNase_H1_N"/>
</dbReference>
<dbReference type="Gene3D" id="3.40.970.10">
    <property type="entry name" value="Ribonuclease H1, N-terminal domain"/>
    <property type="match status" value="1"/>
</dbReference>
<dbReference type="Proteomes" id="UP000714275">
    <property type="component" value="Unassembled WGS sequence"/>
</dbReference>
<gene>
    <name evidence="2" type="ORF">EV702DRAFT_1202265</name>
</gene>
<comment type="caution">
    <text evidence="2">The sequence shown here is derived from an EMBL/GenBank/DDBJ whole genome shotgun (WGS) entry which is preliminary data.</text>
</comment>
<dbReference type="SUPFAM" id="SSF55658">
    <property type="entry name" value="L9 N-domain-like"/>
    <property type="match status" value="1"/>
</dbReference>
<organism evidence="2 3">
    <name type="scientific">Suillus placidus</name>
    <dbReference type="NCBI Taxonomy" id="48579"/>
    <lineage>
        <taxon>Eukaryota</taxon>
        <taxon>Fungi</taxon>
        <taxon>Dikarya</taxon>
        <taxon>Basidiomycota</taxon>
        <taxon>Agaricomycotina</taxon>
        <taxon>Agaricomycetes</taxon>
        <taxon>Agaricomycetidae</taxon>
        <taxon>Boletales</taxon>
        <taxon>Suillineae</taxon>
        <taxon>Suillaceae</taxon>
        <taxon>Suillus</taxon>
    </lineage>
</organism>
<name>A0A9P7CYH1_9AGAM</name>
<accession>A0A9P7CYH1</accession>
<evidence type="ECO:0000313" key="2">
    <source>
        <dbReference type="EMBL" id="KAG1770794.1"/>
    </source>
</evidence>
<evidence type="ECO:0000313" key="3">
    <source>
        <dbReference type="Proteomes" id="UP000714275"/>
    </source>
</evidence>
<evidence type="ECO:0000259" key="1">
    <source>
        <dbReference type="Pfam" id="PF01693"/>
    </source>
</evidence>
<dbReference type="AlphaFoldDB" id="A0A9P7CYH1"/>
<proteinExistence type="predicted"/>